<dbReference type="InterPro" id="IPR009976">
    <property type="entry name" value="Sec10-like"/>
</dbReference>
<organism evidence="9">
    <name type="scientific">Timema tahoe</name>
    <dbReference type="NCBI Taxonomy" id="61484"/>
    <lineage>
        <taxon>Eukaryota</taxon>
        <taxon>Metazoa</taxon>
        <taxon>Ecdysozoa</taxon>
        <taxon>Arthropoda</taxon>
        <taxon>Hexapoda</taxon>
        <taxon>Insecta</taxon>
        <taxon>Pterygota</taxon>
        <taxon>Neoptera</taxon>
        <taxon>Polyneoptera</taxon>
        <taxon>Phasmatodea</taxon>
        <taxon>Timematodea</taxon>
        <taxon>Timematoidea</taxon>
        <taxon>Timematidae</taxon>
        <taxon>Timema</taxon>
    </lineage>
</organism>
<evidence type="ECO:0000256" key="4">
    <source>
        <dbReference type="ARBA" id="ARBA00022483"/>
    </source>
</evidence>
<sequence length="428" mass="48458">MSLFQELDERINYVAAKVIHLGDQLESVNTPRARAVEAQKLMNYFAEFLSPGPLLAQIFTDKGQIDEAADIIQKLHLIAQELPSGKFEKAKKKIASKYDEIERSLIEEFVKAHRSADIGRMKEIATILSHFKGYSQCVDAFIEQSQMGAFAGKDVFRDVIPLCEKNFAVMKEVFNNPDQVMAKYVLNIYHLKLQSNPGASEECPIEAVGILPNCGVDCTDRHPRCVWPLDLLIRKKGVGREHVILECVRTQEDRRTYQTGIQGRLVAHVLRPLVLWKLLNAIASELSEGARNDHLAIRNEARQRRQRQDRYEQRNRLGCDVDKEGVVQGGYMYALGAKSVLLFVTCASGLLSSLVMLPRTVKLSNDLLHFDMGSDNTFLSKLTRNIFQKYLDSYISVESKCLKEKSVSVLHKYYSLKNHQKKPTQAGG</sequence>
<evidence type="ECO:0000256" key="3">
    <source>
        <dbReference type="ARBA" id="ARBA00022448"/>
    </source>
</evidence>
<dbReference type="GO" id="GO:0006893">
    <property type="term" value="P:Golgi to plasma membrane transport"/>
    <property type="evidence" value="ECO:0007669"/>
    <property type="project" value="TreeGrafter"/>
</dbReference>
<keyword evidence="4" id="KW-0268">Exocytosis</keyword>
<evidence type="ECO:0000256" key="2">
    <source>
        <dbReference type="ARBA" id="ARBA00017524"/>
    </source>
</evidence>
<feature type="domain" description="Exocyst complex component Sec10-like alpha-helical bundle" evidence="7">
    <location>
        <begin position="67"/>
        <end position="195"/>
    </location>
</feature>
<protein>
    <recommendedName>
        <fullName evidence="2">Exocyst complex component 5</fullName>
    </recommendedName>
    <alternativeName>
        <fullName evidence="6">Exocyst complex component Sec10</fullName>
    </alternativeName>
</protein>
<dbReference type="Pfam" id="PF20667">
    <property type="entry name" value="Sec10_N"/>
    <property type="match status" value="1"/>
</dbReference>
<evidence type="ECO:0000256" key="1">
    <source>
        <dbReference type="ARBA" id="ARBA00006572"/>
    </source>
</evidence>
<dbReference type="GO" id="GO:0000145">
    <property type="term" value="C:exocyst"/>
    <property type="evidence" value="ECO:0007669"/>
    <property type="project" value="TreeGrafter"/>
</dbReference>
<feature type="domain" description="Exocyst complex component Sec10-like alpha-helical bundle" evidence="7">
    <location>
        <begin position="359"/>
        <end position="423"/>
    </location>
</feature>
<dbReference type="GO" id="GO:0006887">
    <property type="term" value="P:exocytosis"/>
    <property type="evidence" value="ECO:0007669"/>
    <property type="project" value="UniProtKB-KW"/>
</dbReference>
<dbReference type="AlphaFoldDB" id="A0A7R9IS25"/>
<dbReference type="EMBL" id="OE007963">
    <property type="protein sequence ID" value="CAD7463406.1"/>
    <property type="molecule type" value="Genomic_DNA"/>
</dbReference>
<keyword evidence="5" id="KW-0175">Coiled coil</keyword>
<proteinExistence type="inferred from homology"/>
<dbReference type="InterPro" id="IPR048625">
    <property type="entry name" value="Sec10_N"/>
</dbReference>
<dbReference type="InterPro" id="IPR048627">
    <property type="entry name" value="Sec10_HB"/>
</dbReference>
<evidence type="ECO:0000259" key="8">
    <source>
        <dbReference type="Pfam" id="PF20667"/>
    </source>
</evidence>
<reference evidence="9" key="1">
    <citation type="submission" date="2020-11" db="EMBL/GenBank/DDBJ databases">
        <authorList>
            <person name="Tran Van P."/>
        </authorList>
    </citation>
    <scope>NUCLEOTIDE SEQUENCE</scope>
</reference>
<evidence type="ECO:0000259" key="7">
    <source>
        <dbReference type="Pfam" id="PF07393"/>
    </source>
</evidence>
<comment type="similarity">
    <text evidence="1">Belongs to the SEC10 family.</text>
</comment>
<keyword evidence="3" id="KW-0813">Transport</keyword>
<gene>
    <name evidence="9" type="ORF">TTEB3V08_LOCUS11291</name>
</gene>
<evidence type="ECO:0000256" key="6">
    <source>
        <dbReference type="ARBA" id="ARBA00031471"/>
    </source>
</evidence>
<dbReference type="Pfam" id="PF07393">
    <property type="entry name" value="Sec10_HB"/>
    <property type="match status" value="2"/>
</dbReference>
<name>A0A7R9IS25_9NEOP</name>
<evidence type="ECO:0000313" key="9">
    <source>
        <dbReference type="EMBL" id="CAD7463406.1"/>
    </source>
</evidence>
<evidence type="ECO:0000256" key="5">
    <source>
        <dbReference type="ARBA" id="ARBA00023054"/>
    </source>
</evidence>
<feature type="domain" description="Exocyst complex component Sec10 N-terminal" evidence="8">
    <location>
        <begin position="2"/>
        <end position="61"/>
    </location>
</feature>
<dbReference type="PANTHER" id="PTHR12100:SF0">
    <property type="entry name" value="EXOCYST COMPLEX COMPONENT 5"/>
    <property type="match status" value="1"/>
</dbReference>
<dbReference type="PANTHER" id="PTHR12100">
    <property type="entry name" value="SEC10"/>
    <property type="match status" value="1"/>
</dbReference>
<accession>A0A7R9IS25</accession>